<feature type="region of interest" description="Disordered" evidence="2">
    <location>
        <begin position="410"/>
        <end position="445"/>
    </location>
</feature>
<keyword evidence="3" id="KW-0472">Membrane</keyword>
<gene>
    <name evidence="4" type="ORF">EV386_3606</name>
</gene>
<dbReference type="InterPro" id="IPR036365">
    <property type="entry name" value="PGBD-like_sf"/>
</dbReference>
<accession>A0A4Q7M7Z8</accession>
<dbReference type="RefSeq" id="WP_242608029.1">
    <property type="nucleotide sequence ID" value="NZ_SGWX01000001.1"/>
</dbReference>
<evidence type="ECO:0000313" key="5">
    <source>
        <dbReference type="Proteomes" id="UP000293852"/>
    </source>
</evidence>
<evidence type="ECO:0000313" key="4">
    <source>
        <dbReference type="EMBL" id="RZS63243.1"/>
    </source>
</evidence>
<evidence type="ECO:0000256" key="1">
    <source>
        <dbReference type="SAM" id="Coils"/>
    </source>
</evidence>
<evidence type="ECO:0008006" key="6">
    <source>
        <dbReference type="Google" id="ProtNLM"/>
    </source>
</evidence>
<evidence type="ECO:0000256" key="3">
    <source>
        <dbReference type="SAM" id="Phobius"/>
    </source>
</evidence>
<keyword evidence="3" id="KW-1133">Transmembrane helix</keyword>
<dbReference type="AlphaFoldDB" id="A0A4Q7M7Z8"/>
<dbReference type="Proteomes" id="UP000293852">
    <property type="component" value="Unassembled WGS sequence"/>
</dbReference>
<dbReference type="SUPFAM" id="SSF47090">
    <property type="entry name" value="PGBD-like"/>
    <property type="match status" value="1"/>
</dbReference>
<keyword evidence="3" id="KW-0812">Transmembrane</keyword>
<feature type="coiled-coil region" evidence="1">
    <location>
        <begin position="204"/>
        <end position="260"/>
    </location>
</feature>
<name>A0A4Q7M7Z8_9MICO</name>
<sequence>MTPSEAGPAHAEQPAGSRGLRGPRLVLVVAGAAVVSLVAGLLAGRFVISPAQAAADAAPPEAGPITAAVERRTISNDVVLRADAAYADAVDVRIEAGDVSGPAVVTGQVPDVGAQLDAASVLIEVAGRPVIVLPGDLPVYRTLRVGTSGPDVLQLKAALAALGIGVGDAGSDVYDAATAAGVDALYAAVGYPRPGPGEDADATLKGARESVRAAESAIRDAEAAVVAAQRGPGDVERTEADNAVRAAERALAQAQAAQQAQDAAPVEPGEPVEPIDVAGAEDALTLARIQRAALDQPADTSAERAQVEAARRALADAQEELAEATTATLTALPASEVVYVAGLPRRVDAVYVERGGLVNGPVAAVSGAALRLEARVSGSNAALLTEGAVGEFELPDGATAHATVVSIGQATRSGDDAPDEGGDAPADGGGSDDSSSGGRTAVTLEPQDLTPEQVDALRDQNVRVTVSVGATQGEVLAVPIAALTAGPGGESRVEVRRKPGAETELITVTTGLAAAGFVEIVSADGALDVGDQVVVGT</sequence>
<comment type="caution">
    <text evidence="4">The sequence shown here is derived from an EMBL/GenBank/DDBJ whole genome shotgun (WGS) entry which is preliminary data.</text>
</comment>
<keyword evidence="5" id="KW-1185">Reference proteome</keyword>
<feature type="coiled-coil region" evidence="1">
    <location>
        <begin position="300"/>
        <end position="327"/>
    </location>
</feature>
<dbReference type="EMBL" id="SGWX01000001">
    <property type="protein sequence ID" value="RZS63243.1"/>
    <property type="molecule type" value="Genomic_DNA"/>
</dbReference>
<feature type="transmembrane region" description="Helical" evidence="3">
    <location>
        <begin position="25"/>
        <end position="48"/>
    </location>
</feature>
<protein>
    <recommendedName>
        <fullName evidence="6">Peptidoglycan binding protein</fullName>
    </recommendedName>
</protein>
<organism evidence="4 5">
    <name type="scientific">Xylanimonas ulmi</name>
    <dbReference type="NCBI Taxonomy" id="228973"/>
    <lineage>
        <taxon>Bacteria</taxon>
        <taxon>Bacillati</taxon>
        <taxon>Actinomycetota</taxon>
        <taxon>Actinomycetes</taxon>
        <taxon>Micrococcales</taxon>
        <taxon>Promicromonosporaceae</taxon>
        <taxon>Xylanimonas</taxon>
    </lineage>
</organism>
<keyword evidence="1" id="KW-0175">Coiled coil</keyword>
<proteinExistence type="predicted"/>
<dbReference type="Gene3D" id="2.40.420.20">
    <property type="match status" value="1"/>
</dbReference>
<evidence type="ECO:0000256" key="2">
    <source>
        <dbReference type="SAM" id="MobiDB-lite"/>
    </source>
</evidence>
<reference evidence="4 5" key="1">
    <citation type="submission" date="2019-02" db="EMBL/GenBank/DDBJ databases">
        <title>Sequencing the genomes of 1000 actinobacteria strains.</title>
        <authorList>
            <person name="Klenk H.-P."/>
        </authorList>
    </citation>
    <scope>NUCLEOTIDE SEQUENCE [LARGE SCALE GENOMIC DNA]</scope>
    <source>
        <strain evidence="4 5">DSM 16932</strain>
    </source>
</reference>